<evidence type="ECO:0000259" key="4">
    <source>
        <dbReference type="PROSITE" id="PS50158"/>
    </source>
</evidence>
<dbReference type="SUPFAM" id="SSF57756">
    <property type="entry name" value="Retrovirus zinc finger-like domains"/>
    <property type="match status" value="1"/>
</dbReference>
<dbReference type="Gene3D" id="4.10.60.10">
    <property type="entry name" value="Zinc finger, CCHC-type"/>
    <property type="match status" value="1"/>
</dbReference>
<sequence length="225" mass="25499">MARLQECMDKVDEEGLMTDPWPTTKALFDELLLQFQVILECDYAHQKIEHLKQGAMKINDMVKFKALVTKSGITDLQAIDLLEQNVNMEIIQALFYQGKQKMVLAEAMEEIFQIGCAMEMYCFMKGNQRASGSSGWTSRASAGGHQQSAGSSNQARASAATTQYAPMDVDTTCTKTKVQCFKCKGYGHFAHDCKQKMDVHSMDHEELQKAFYDEFEEEKKEESKE</sequence>
<dbReference type="OrthoDB" id="3118566at2759"/>
<dbReference type="Pfam" id="PF00098">
    <property type="entry name" value="zf-CCHC"/>
    <property type="match status" value="1"/>
</dbReference>
<dbReference type="InterPro" id="IPR036875">
    <property type="entry name" value="Znf_CCHC_sf"/>
</dbReference>
<keyword evidence="2" id="KW-0862">Zinc</keyword>
<keyword evidence="2" id="KW-0479">Metal-binding</keyword>
<feature type="domain" description="CCHC-type" evidence="4">
    <location>
        <begin position="180"/>
        <end position="195"/>
    </location>
</feature>
<protein>
    <recommendedName>
        <fullName evidence="4">CCHC-type domain-containing protein</fullName>
    </recommendedName>
</protein>
<dbReference type="InterPro" id="IPR001878">
    <property type="entry name" value="Znf_CCHC"/>
</dbReference>
<comment type="caution">
    <text evidence="5">The sequence shown here is derived from an EMBL/GenBank/DDBJ whole genome shotgun (WGS) entry which is preliminary data.</text>
</comment>
<dbReference type="Proteomes" id="UP000775547">
    <property type="component" value="Unassembled WGS sequence"/>
</dbReference>
<keyword evidence="1" id="KW-0507">mRNA processing</keyword>
<dbReference type="GO" id="GO:0008270">
    <property type="term" value="F:zinc ion binding"/>
    <property type="evidence" value="ECO:0007669"/>
    <property type="project" value="UniProtKB-KW"/>
</dbReference>
<dbReference type="GO" id="GO:0003676">
    <property type="term" value="F:nucleic acid binding"/>
    <property type="evidence" value="ECO:0007669"/>
    <property type="project" value="InterPro"/>
</dbReference>
<proteinExistence type="predicted"/>
<keyword evidence="6" id="KW-1185">Reference proteome</keyword>
<evidence type="ECO:0000313" key="6">
    <source>
        <dbReference type="Proteomes" id="UP000775547"/>
    </source>
</evidence>
<keyword evidence="2" id="KW-0863">Zinc-finger</keyword>
<feature type="region of interest" description="Disordered" evidence="3">
    <location>
        <begin position="134"/>
        <end position="157"/>
    </location>
</feature>
<dbReference type="GO" id="GO:0006397">
    <property type="term" value="P:mRNA processing"/>
    <property type="evidence" value="ECO:0007669"/>
    <property type="project" value="UniProtKB-KW"/>
</dbReference>
<feature type="compositionally biased region" description="Low complexity" evidence="3">
    <location>
        <begin position="140"/>
        <end position="155"/>
    </location>
</feature>
<evidence type="ECO:0000256" key="1">
    <source>
        <dbReference type="ARBA" id="ARBA00022664"/>
    </source>
</evidence>
<evidence type="ECO:0000256" key="2">
    <source>
        <dbReference type="PROSITE-ProRule" id="PRU00047"/>
    </source>
</evidence>
<evidence type="ECO:0000256" key="3">
    <source>
        <dbReference type="SAM" id="MobiDB-lite"/>
    </source>
</evidence>
<reference evidence="5" key="1">
    <citation type="submission" date="2020-07" db="EMBL/GenBank/DDBJ databases">
        <authorList>
            <person name="Nieuwenhuis M."/>
            <person name="Van De Peppel L.J.J."/>
        </authorList>
    </citation>
    <scope>NUCLEOTIDE SEQUENCE</scope>
    <source>
        <strain evidence="5">AP01</strain>
        <tissue evidence="5">Mycelium</tissue>
    </source>
</reference>
<evidence type="ECO:0000313" key="5">
    <source>
        <dbReference type="EMBL" id="KAG5639888.1"/>
    </source>
</evidence>
<reference evidence="5" key="2">
    <citation type="submission" date="2021-10" db="EMBL/GenBank/DDBJ databases">
        <title>Phylogenomics reveals ancestral predisposition of the termite-cultivated fungus Termitomyces towards a domesticated lifestyle.</title>
        <authorList>
            <person name="Auxier B."/>
            <person name="Grum-Grzhimaylo A."/>
            <person name="Cardenas M.E."/>
            <person name="Lodge J.D."/>
            <person name="Laessoe T."/>
            <person name="Pedersen O."/>
            <person name="Smith M.E."/>
            <person name="Kuyper T.W."/>
            <person name="Franco-Molano E.A."/>
            <person name="Baroni T.J."/>
            <person name="Aanen D.K."/>
        </authorList>
    </citation>
    <scope>NUCLEOTIDE SEQUENCE</scope>
    <source>
        <strain evidence="5">AP01</strain>
        <tissue evidence="5">Mycelium</tissue>
    </source>
</reference>
<name>A0A9P7G0L7_9AGAR</name>
<dbReference type="PROSITE" id="PS50158">
    <property type="entry name" value="ZF_CCHC"/>
    <property type="match status" value="1"/>
</dbReference>
<gene>
    <name evidence="5" type="ORF">DXG03_002590</name>
</gene>
<organism evidence="5 6">
    <name type="scientific">Asterophora parasitica</name>
    <dbReference type="NCBI Taxonomy" id="117018"/>
    <lineage>
        <taxon>Eukaryota</taxon>
        <taxon>Fungi</taxon>
        <taxon>Dikarya</taxon>
        <taxon>Basidiomycota</taxon>
        <taxon>Agaricomycotina</taxon>
        <taxon>Agaricomycetes</taxon>
        <taxon>Agaricomycetidae</taxon>
        <taxon>Agaricales</taxon>
        <taxon>Tricholomatineae</taxon>
        <taxon>Lyophyllaceae</taxon>
        <taxon>Asterophora</taxon>
    </lineage>
</organism>
<dbReference type="AlphaFoldDB" id="A0A9P7G0L7"/>
<dbReference type="EMBL" id="JABCKV010001770">
    <property type="protein sequence ID" value="KAG5639888.1"/>
    <property type="molecule type" value="Genomic_DNA"/>
</dbReference>
<accession>A0A9P7G0L7</accession>